<feature type="transmembrane region" description="Helical" evidence="9">
    <location>
        <begin position="120"/>
        <end position="144"/>
    </location>
</feature>
<sequence>MVPKDHDQNETNSNQNNTSKRFKKPFFKKWKIQEKDKFFIKFKNFWPLSKTSGKIFLIYLCIILLGALLLSIPNFALTPTANPRYSWDYLTGIFLASSAFSDTGLTVIDVSHSYTFTGQLILLLLIEAGGIGVLTFKVVLFLIINKKISISDTMVAQSERGSTITNSTIHLIKDGFIWLSIVQVTSAFILFFLFFFNKPGTVNSAGVQLNVVSPYHNFWKSLWFAIFHSTSAINNAGFDIISPNSLQPYNVDNHRVYAIQVIFMLEWIIGGLGYPTFHDIKRKIQARKQGQKVKFSLFTKLNFWVYLTLFILGPIGVLSTEYASYDNSLIFHSFVNGQKITKPFIISFVDILFNTTASRNAGFSTISIDNFNPGSKSVLAILMFIGSAPSSTAGGIRTTTFAILLLSTISIIKNRKYTSVFKKTIPDETVRRSYATFFISSFLIFIALFIIYIDSHQVFENIAKTGSTNNQSVTTQILVLITSAFGTVGLSPLGYDDMYKLKATTKILLVLIMFIGQLGVSNTLLIFIKPAREEALKFLDEDVTIG</sequence>
<dbReference type="Pfam" id="PF02386">
    <property type="entry name" value="TrkH"/>
    <property type="match status" value="1"/>
</dbReference>
<keyword evidence="3" id="KW-1003">Cell membrane</keyword>
<protein>
    <submittedName>
        <fullName evidence="10">Cation transport family protein</fullName>
    </submittedName>
</protein>
<feature type="transmembrane region" description="Helical" evidence="9">
    <location>
        <begin position="176"/>
        <end position="196"/>
    </location>
</feature>
<feature type="transmembrane region" description="Helical" evidence="9">
    <location>
        <begin position="56"/>
        <end position="77"/>
    </location>
</feature>
<dbReference type="InterPro" id="IPR003445">
    <property type="entry name" value="Cat_transpt"/>
</dbReference>
<feature type="transmembrane region" description="Helical" evidence="9">
    <location>
        <begin position="433"/>
        <end position="453"/>
    </location>
</feature>
<comment type="subcellular location">
    <subcellularLocation>
        <location evidence="1">Cell membrane</location>
        <topology evidence="1">Multi-pass membrane protein</topology>
    </subcellularLocation>
</comment>
<feature type="transmembrane region" description="Helical" evidence="9">
    <location>
        <begin position="89"/>
        <end position="108"/>
    </location>
</feature>
<feature type="transmembrane region" description="Helical" evidence="9">
    <location>
        <begin position="297"/>
        <end position="318"/>
    </location>
</feature>
<dbReference type="KEGG" id="mpf:MPUT_0621"/>
<keyword evidence="2" id="KW-0813">Transport</keyword>
<feature type="transmembrane region" description="Helical" evidence="9">
    <location>
        <begin position="257"/>
        <end position="277"/>
    </location>
</feature>
<feature type="transmembrane region" description="Helical" evidence="9">
    <location>
        <begin position="507"/>
        <end position="528"/>
    </location>
</feature>
<dbReference type="RefSeq" id="WP_014035316.1">
    <property type="nucleotide sequence ID" value="NC_015946.1"/>
</dbReference>
<evidence type="ECO:0000256" key="9">
    <source>
        <dbReference type="SAM" id="Phobius"/>
    </source>
</evidence>
<evidence type="ECO:0000256" key="3">
    <source>
        <dbReference type="ARBA" id="ARBA00022475"/>
    </source>
</evidence>
<organism evidence="10 11">
    <name type="scientific">Mycoplasma putrefaciens (strain ATCC 15718 / NCTC 10155 / C30 KS-1 / KS-1)</name>
    <dbReference type="NCBI Taxonomy" id="743965"/>
    <lineage>
        <taxon>Bacteria</taxon>
        <taxon>Bacillati</taxon>
        <taxon>Mycoplasmatota</taxon>
        <taxon>Mollicutes</taxon>
        <taxon>Mycoplasmataceae</taxon>
        <taxon>Mycoplasma</taxon>
    </lineage>
</organism>
<evidence type="ECO:0000313" key="11">
    <source>
        <dbReference type="Proteomes" id="UP000008907"/>
    </source>
</evidence>
<evidence type="ECO:0000256" key="4">
    <source>
        <dbReference type="ARBA" id="ARBA00022692"/>
    </source>
</evidence>
<dbReference type="PANTHER" id="PTHR32024">
    <property type="entry name" value="TRK SYSTEM POTASSIUM UPTAKE PROTEIN TRKG-RELATED"/>
    <property type="match status" value="1"/>
</dbReference>
<feature type="region of interest" description="Disordered" evidence="8">
    <location>
        <begin position="1"/>
        <end position="20"/>
    </location>
</feature>
<name>A0A7U3ZSX5_MYCPK</name>
<evidence type="ECO:0000256" key="7">
    <source>
        <dbReference type="ARBA" id="ARBA00023136"/>
    </source>
</evidence>
<dbReference type="PANTHER" id="PTHR32024:SF1">
    <property type="entry name" value="KTR SYSTEM POTASSIUM UPTAKE PROTEIN B"/>
    <property type="match status" value="1"/>
</dbReference>
<keyword evidence="4 9" id="KW-0812">Transmembrane</keyword>
<evidence type="ECO:0000256" key="2">
    <source>
        <dbReference type="ARBA" id="ARBA00022448"/>
    </source>
</evidence>
<dbReference type="Proteomes" id="UP000008907">
    <property type="component" value="Chromosome"/>
</dbReference>
<evidence type="ECO:0000313" key="10">
    <source>
        <dbReference type="EMBL" id="AEM68961.1"/>
    </source>
</evidence>
<keyword evidence="5 9" id="KW-1133">Transmembrane helix</keyword>
<evidence type="ECO:0000256" key="8">
    <source>
        <dbReference type="SAM" id="MobiDB-lite"/>
    </source>
</evidence>
<reference evidence="10 11" key="1">
    <citation type="journal article" date="2011" name="J. Bacteriol.">
        <title>Genome Sequence of Mycoplasma putrefaciens Type Strain KS1.</title>
        <authorList>
            <person name="Calcutt M.J."/>
            <person name="Foecking M.F."/>
        </authorList>
    </citation>
    <scope>NUCLEOTIDE SEQUENCE [LARGE SCALE GENOMIC DNA]</scope>
    <source>
        <strain evidence="11">ATCC 15718 / NCTC 10155 / C30 KS-1 / KS-1</strain>
    </source>
</reference>
<keyword evidence="7 9" id="KW-0472">Membrane</keyword>
<evidence type="ECO:0000256" key="5">
    <source>
        <dbReference type="ARBA" id="ARBA00022989"/>
    </source>
</evidence>
<dbReference type="GO" id="GO:0005886">
    <property type="term" value="C:plasma membrane"/>
    <property type="evidence" value="ECO:0007669"/>
    <property type="project" value="UniProtKB-SubCell"/>
</dbReference>
<dbReference type="GO" id="GO:0030001">
    <property type="term" value="P:metal ion transport"/>
    <property type="evidence" value="ECO:0007669"/>
    <property type="project" value="UniProtKB-ARBA"/>
</dbReference>
<accession>A0A7U3ZSX5</accession>
<proteinExistence type="predicted"/>
<keyword evidence="6" id="KW-0406">Ion transport</keyword>
<feature type="transmembrane region" description="Helical" evidence="9">
    <location>
        <begin position="379"/>
        <end position="412"/>
    </location>
</feature>
<feature type="compositionally biased region" description="Low complexity" evidence="8">
    <location>
        <begin position="10"/>
        <end position="19"/>
    </location>
</feature>
<evidence type="ECO:0000256" key="1">
    <source>
        <dbReference type="ARBA" id="ARBA00004651"/>
    </source>
</evidence>
<gene>
    <name evidence="10" type="ordered locus">MPUT_0621</name>
</gene>
<dbReference type="AlphaFoldDB" id="A0A7U3ZSX5"/>
<feature type="transmembrane region" description="Helical" evidence="9">
    <location>
        <begin position="473"/>
        <end position="495"/>
    </location>
</feature>
<dbReference type="EMBL" id="CP003021">
    <property type="protein sequence ID" value="AEM68961.1"/>
    <property type="molecule type" value="Genomic_DNA"/>
</dbReference>
<dbReference type="GO" id="GO:0008324">
    <property type="term" value="F:monoatomic cation transmembrane transporter activity"/>
    <property type="evidence" value="ECO:0007669"/>
    <property type="project" value="InterPro"/>
</dbReference>
<evidence type="ECO:0000256" key="6">
    <source>
        <dbReference type="ARBA" id="ARBA00023065"/>
    </source>
</evidence>